<dbReference type="Proteomes" id="UP000356253">
    <property type="component" value="Unassembled WGS sequence"/>
</dbReference>
<organism evidence="1 2">
    <name type="scientific">Mesonia oceanica</name>
    <dbReference type="NCBI Taxonomy" id="2687242"/>
    <lineage>
        <taxon>Bacteria</taxon>
        <taxon>Pseudomonadati</taxon>
        <taxon>Bacteroidota</taxon>
        <taxon>Flavobacteriia</taxon>
        <taxon>Flavobacteriales</taxon>
        <taxon>Flavobacteriaceae</taxon>
        <taxon>Mesonia</taxon>
    </lineage>
</organism>
<proteinExistence type="predicted"/>
<keyword evidence="1" id="KW-0808">Transferase</keyword>
<evidence type="ECO:0000313" key="2">
    <source>
        <dbReference type="Proteomes" id="UP000356253"/>
    </source>
</evidence>
<sequence>MSTLLERQIRKFLPQDLANNESLKPFLEAVKKSYHTQEEQFNMLQRAMQISSEELFVANQKLREESKAQQEILDSLKLVIKSLQLKTPQKNENLDVIELANYLKEQSEELNKVREEQETLLKSLENKNEILSNYAHMVSHDLKSPLRNINTLLNFILEEKPELASQCKEYISLILNNLEKMDALINGILNYSTLDKEQFGKEVIDLNLLLTQLTEVIYIPEHIELQVPKNFPTIYGDTVRIQQIFQNILQNAINSIEKEKGLIKIDYKDRENFWEFSIKDNGYGIPQHQFEKIFRIFEKIDNDQQATGIGLSIVKKIIDFYEGKIWLESELDKGTTFYFTLPK</sequence>
<dbReference type="EC" id="2.7.13.3" evidence="1"/>
<evidence type="ECO:0000313" key="1">
    <source>
        <dbReference type="EMBL" id="VVU99574.1"/>
    </source>
</evidence>
<reference evidence="1" key="1">
    <citation type="submission" date="2019-09" db="EMBL/GenBank/DDBJ databases">
        <authorList>
            <person name="Rodrigo-Torres L."/>
            <person name="Arahal R. D."/>
            <person name="Lucena T."/>
        </authorList>
    </citation>
    <scope>NUCLEOTIDE SEQUENCE</scope>
    <source>
        <strain evidence="1">ISS653</strain>
    </source>
</reference>
<accession>A0AC61Y5W4</accession>
<comment type="caution">
    <text evidence="1">The sequence shown here is derived from an EMBL/GenBank/DDBJ whole genome shotgun (WGS) entry which is preliminary data.</text>
</comment>
<gene>
    <name evidence="1" type="primary">cph1_1</name>
    <name evidence="1" type="ORF">FVB9532_00829</name>
</gene>
<keyword evidence="2" id="KW-1185">Reference proteome</keyword>
<name>A0AC61Y5W4_9FLAO</name>
<protein>
    <submittedName>
        <fullName evidence="1">Phytochrome-like protein cph1</fullName>
        <ecNumber evidence="1">2.7.13.3</ecNumber>
    </submittedName>
</protein>
<dbReference type="EMBL" id="CABVMM010000003">
    <property type="protein sequence ID" value="VVU99574.1"/>
    <property type="molecule type" value="Genomic_DNA"/>
</dbReference>